<dbReference type="PROSITE" id="PS01209">
    <property type="entry name" value="LDLRA_1"/>
    <property type="match status" value="1"/>
</dbReference>
<feature type="domain" description="MAM" evidence="5">
    <location>
        <begin position="1429"/>
        <end position="1598"/>
    </location>
</feature>
<dbReference type="CDD" id="cd00112">
    <property type="entry name" value="LDLa"/>
    <property type="match status" value="2"/>
</dbReference>
<feature type="compositionally biased region" description="Polar residues" evidence="3">
    <location>
        <begin position="1857"/>
        <end position="1871"/>
    </location>
</feature>
<feature type="domain" description="MAM" evidence="5">
    <location>
        <begin position="60"/>
        <end position="217"/>
    </location>
</feature>
<evidence type="ECO:0000256" key="1">
    <source>
        <dbReference type="ARBA" id="ARBA00023157"/>
    </source>
</evidence>
<sequence length="2412" mass="264084">MTALWIAMSFLFHVFFKMIGFFILLLVVGARSSGLNGMLESMMTEGTNGDSSGTDDQFFGSCDFEQSTCGWNDTSKDHFKWGLEMANISSIPGLDHTTGTPWGKVMHVGGERPNFYSEAVLERPLLKPTTLACQISFWYHLHDASEVSSTFVLSAITNTSVSELWKIRKGNTNGWENATVHIGNRPEGTQLAFSVNPSIIGEPHVLLDDITFPSCNEGDVPAGFDLLTCDFEKDTCAWYPDLSASIMWKRSKSPYNSYPGPAADHTSGSGYYMYIGTDRTTNPSMRARLISYPQKTQCISFWYHIYGGSIGSLKFITKQPGKKETVVWMRSGTQGKKWRFADLSFPASDLPLQFIFEAVLGGTHGSIAIDDVVVSNGVDGSCPAERECTFQGSLCGLQDDPSADFAWVRTTASLSPNTSSPAVDHTLGTSHGYYLSANLWKHGRGSRGRMQTRVNDATPVSGECWMFWYHMDGQDVGELNIYLNKSSASLQPLWGRRGDSLQPLWGRRGDQGGLWRHGRATVHSPDAPYQIVYEAVVGNGSMVDIAIDDLEILNGPCPPAGFCDFEMDLCGWLNRPHHSSGEDWDWTSATASGMFSPDVDHTTNSALGHYMVLSLGGWEEKIALLESEHMEPLPNGCLHFWFHMESWGASDNVQLTVYMNESGVLHSLWKKTGNQGAVWNEVMVDYMASGQHQIVFEGKSDGDDGGIALDDIFIRTDVTCAELLPTTPSPTTEATTPSVSPMDCTFEDGLCEWEQSTEDGSDWLRQRGLQADSPWLGPAYDHTVGNNKGFYLVVNMSGDQAPKLATISVPVLSPAPEVCVGFWFYMLGSSVSRLDLQVQTRISASVAWTRAGTQTAEWLNAQVTIHMADVQRVLLSAHLHNTGHGFIAIDDITVKEGPCLKQDPCGFESQSLCGFEEDVTSSGHWVRVSGTPERTDHTYRTQLGHSMAVLATDLQKPVITQLLAPERDSTPGMCLRFWHWISAGYNDSLSVRILQEGELGPELWSLPGNVSSSGWAVSEVTVSSPFSFRVAFSAELSPAPASRMLLDDVSLRAGACTPTGSCDFESGQCTWLSHARAAPQGHHWVHADGHTQGPKFDHTTHTPDGKFLLSQTQTSNSKAELVSEWLRPNTDTCFSLWFLMGESDSGTLRVSVRTVDNEQKLLFETSNVASGERWSQTSRSLSRPSHFQILIEAESGGKGFIAIDDILLTPGLCGDNVTIHDFAPCQFESGTCGWQDVSVGQFQWQRDRNGTATANTGPTVDHTTGTELGWYMAVEADNGEHNSYAVLQSPALEQASADCTLQFYYHMLGEGIGELRVLLQESSRLTPLSQISGNHGDKWHRAELGVGRTPQVFYLLFEATRTFSELGDIAIDDISLLNCTLSESADHCSPGLFTCANGVCVEPSRVCDFTDDCGDRSDESGCESHGYTERCSFEQGLCSWESGAGVPRGSKWTWQRGESAWPAHGPPRDHTRNTAAGYYIVPGYPLGQGQTSEVLSGTLLPSSGCTVRFYLYSQGGGPQGRLTVRLRTEQTGSSDSVLWTGDGDGDSDGAQAFHWRRAEATFSSRVQSKIVFQFLEDGERPRGQVALDDISFSPECAHDPDNSQLPGPPITPTTTPSSTTHQPCGAGEFFCWRSEGVKCVPANSQCDYLLDCPLGEDEEKCGPCSFESGDCQWRDVSQGVNRWHLQRASEHTDPPVDHTTSSGHYMRVNSSDAPLGQEALLQSPPLPASSPYCQILFHFHMSGWQPGNLSVSLESAQGQRSLLWSRSRNSAALWSPEHLPLGKQQQGYTIIFSSEVTETQNSPLSARGSTALDDFSFHNCDTSYRPPDLTDLSCSFAQDLCEWLQGASDDLDWQRRSGPTNTSNTGPLGDHTSSQGHYVYLESSHPSKAGEIAQLNSPLVPPAGQNGYCLTMWYHMFGATVGSLKVFIKDIETGAKALVWQRRQSQGDLWQVMRHHVVTEKVHQIVLEASVGGHAGDIAVDDIVFATGGCPLSDLCDFEKGDCDWTQLADDDFDWDRGSGQTPTANTGPSVDHSTDTGSGHYYYLESSNRLPAKTAKMASPAFPSGKGTCLQFWYHMYGQGMGTLKVYQQPIGGRAKPIFSNTGNMGELWRFAQAPLEATPGAAYRIVVEGVRGQTEQGDMAIDDVLVTDAPCPLAGRCDFELNACGWTNLYGVDDTDWLRGQGLNPNPNTGPSVDHTTNSSIGYYMYVDSSVGIWGETAMLSSEVLLPARGGHCLTFWYHMFGQRVGTLSLLATDKPGDSGYDTGRMLWTESGNQGDVWFEDSVFVESDKPSWFMFMYQRGEFPAGDVALDDIHVSPGPCYLVSPTAPPSSSDSLFIAIGVVIPLVVIVTAIAVLYKLRRKLQTDSEPIIEQDMLDQNHRSAVGFDDCKLDGPDTWSGPSISNNVYDISEA</sequence>
<dbReference type="PRINTS" id="PR00020">
    <property type="entry name" value="MAMDOMAIN"/>
</dbReference>
<dbReference type="Gene3D" id="4.10.400.10">
    <property type="entry name" value="Low-density Lipoprotein Receptor"/>
    <property type="match status" value="2"/>
</dbReference>
<dbReference type="CDD" id="cd06263">
    <property type="entry name" value="MAM"/>
    <property type="match status" value="13"/>
</dbReference>
<accession>A0A6P8ESA7</accession>
<feature type="compositionally biased region" description="Low complexity" evidence="3">
    <location>
        <begin position="1612"/>
        <end position="1622"/>
    </location>
</feature>
<evidence type="ECO:0000256" key="2">
    <source>
        <dbReference type="PROSITE-ProRule" id="PRU00124"/>
    </source>
</evidence>
<feature type="domain" description="MAM" evidence="5">
    <location>
        <begin position="561"/>
        <end position="722"/>
    </location>
</feature>
<feature type="domain" description="MAM" evidence="5">
    <location>
        <begin position="1060"/>
        <end position="1215"/>
    </location>
</feature>
<feature type="transmembrane region" description="Helical" evidence="4">
    <location>
        <begin position="2336"/>
        <end position="2357"/>
    </location>
</feature>
<reference evidence="7" key="1">
    <citation type="submission" date="2025-08" db="UniProtKB">
        <authorList>
            <consortium name="RefSeq"/>
        </authorList>
    </citation>
    <scope>IDENTIFICATION</scope>
</reference>
<keyword evidence="4" id="KW-0472">Membrane</keyword>
<feature type="domain" description="MAM" evidence="5">
    <location>
        <begin position="1662"/>
        <end position="1822"/>
    </location>
</feature>
<dbReference type="InterPro" id="IPR036055">
    <property type="entry name" value="LDL_receptor-like_sf"/>
</dbReference>
<feature type="disulfide bond" evidence="2">
    <location>
        <begin position="1388"/>
        <end position="1400"/>
    </location>
</feature>
<feature type="domain" description="MAM" evidence="5">
    <location>
        <begin position="1832"/>
        <end position="1992"/>
    </location>
</feature>
<dbReference type="Proteomes" id="UP000515152">
    <property type="component" value="Chromosome 25"/>
</dbReference>
<evidence type="ECO:0000313" key="7">
    <source>
        <dbReference type="RefSeq" id="XP_031419058.1"/>
    </source>
</evidence>
<feature type="region of interest" description="Disordered" evidence="3">
    <location>
        <begin position="1596"/>
        <end position="1622"/>
    </location>
</feature>
<keyword evidence="4" id="KW-0812">Transmembrane</keyword>
<dbReference type="Gene3D" id="2.60.120.200">
    <property type="match status" value="13"/>
</dbReference>
<feature type="domain" description="MAM" evidence="5">
    <location>
        <begin position="903"/>
        <end position="1058"/>
    </location>
</feature>
<dbReference type="SUPFAM" id="SSF57424">
    <property type="entry name" value="LDL receptor-like module"/>
    <property type="match status" value="2"/>
</dbReference>
<feature type="domain" description="MAM" evidence="5">
    <location>
        <begin position="742"/>
        <end position="901"/>
    </location>
</feature>
<name>A0A6P8ESA7_CLUHA</name>
<dbReference type="OrthoDB" id="412155at2759"/>
<keyword evidence="4" id="KW-1133">Transmembrane helix</keyword>
<dbReference type="InterPro" id="IPR051560">
    <property type="entry name" value="MAM_domain-containing"/>
</dbReference>
<evidence type="ECO:0000256" key="3">
    <source>
        <dbReference type="SAM" id="MobiDB-lite"/>
    </source>
</evidence>
<evidence type="ECO:0000259" key="5">
    <source>
        <dbReference type="PROSITE" id="PS50060"/>
    </source>
</evidence>
<feature type="domain" description="MAM" evidence="5">
    <location>
        <begin position="2157"/>
        <end position="2323"/>
    </location>
</feature>
<keyword evidence="1 2" id="KW-1015">Disulfide bond</keyword>
<dbReference type="SMART" id="SM00192">
    <property type="entry name" value="LDLa"/>
    <property type="match status" value="2"/>
</dbReference>
<evidence type="ECO:0000313" key="6">
    <source>
        <dbReference type="Proteomes" id="UP000515152"/>
    </source>
</evidence>
<feature type="domain" description="MAM" evidence="5">
    <location>
        <begin position="1223"/>
        <end position="1381"/>
    </location>
</feature>
<dbReference type="InterPro" id="IPR002172">
    <property type="entry name" value="LDrepeatLR_classA_rpt"/>
</dbReference>
<dbReference type="GO" id="GO:0016020">
    <property type="term" value="C:membrane"/>
    <property type="evidence" value="ECO:0007669"/>
    <property type="project" value="InterPro"/>
</dbReference>
<keyword evidence="6" id="KW-1185">Reference proteome</keyword>
<dbReference type="RefSeq" id="XP_031419058.1">
    <property type="nucleotide sequence ID" value="XM_031563198.2"/>
</dbReference>
<proteinExistence type="predicted"/>
<dbReference type="KEGG" id="char:105907518"/>
<dbReference type="InterPro" id="IPR013320">
    <property type="entry name" value="ConA-like_dom_sf"/>
</dbReference>
<feature type="domain" description="MAM" evidence="5">
    <location>
        <begin position="1994"/>
        <end position="2155"/>
    </location>
</feature>
<feature type="domain" description="MAM" evidence="5">
    <location>
        <begin position="386"/>
        <end position="559"/>
    </location>
</feature>
<gene>
    <name evidence="7" type="primary">si:ch211-106h4.4</name>
</gene>
<feature type="disulfide bond" evidence="2">
    <location>
        <begin position="1407"/>
        <end position="1422"/>
    </location>
</feature>
<dbReference type="InterPro" id="IPR000998">
    <property type="entry name" value="MAM_dom"/>
</dbReference>
<dbReference type="PROSITE" id="PS50060">
    <property type="entry name" value="MAM_2"/>
    <property type="match status" value="13"/>
</dbReference>
<dbReference type="Pfam" id="PF00057">
    <property type="entry name" value="Ldl_recept_a"/>
    <property type="match status" value="1"/>
</dbReference>
<feature type="disulfide bond" evidence="2">
    <location>
        <begin position="1395"/>
        <end position="1413"/>
    </location>
</feature>
<dbReference type="PROSITE" id="PS00740">
    <property type="entry name" value="MAM_1"/>
    <property type="match status" value="1"/>
</dbReference>
<feature type="domain" description="MAM" evidence="5">
    <location>
        <begin position="227"/>
        <end position="384"/>
    </location>
</feature>
<feature type="region of interest" description="Disordered" evidence="3">
    <location>
        <begin position="1852"/>
        <end position="1871"/>
    </location>
</feature>
<dbReference type="PROSITE" id="PS50068">
    <property type="entry name" value="LDLRA_2"/>
    <property type="match status" value="2"/>
</dbReference>
<dbReference type="Pfam" id="PF00629">
    <property type="entry name" value="MAM"/>
    <property type="match status" value="13"/>
</dbReference>
<dbReference type="GeneID" id="105907518"/>
<dbReference type="PRINTS" id="PR00261">
    <property type="entry name" value="LDLRECEPTOR"/>
</dbReference>
<comment type="caution">
    <text evidence="2">Lacks conserved residue(s) required for the propagation of feature annotation.</text>
</comment>
<feature type="disulfide bond" evidence="2">
    <location>
        <begin position="1646"/>
        <end position="1661"/>
    </location>
</feature>
<dbReference type="InterPro" id="IPR023415">
    <property type="entry name" value="LDLR_class-A_CS"/>
</dbReference>
<dbReference type="SUPFAM" id="SSF49899">
    <property type="entry name" value="Concanavalin A-like lectins/glucanases"/>
    <property type="match status" value="13"/>
</dbReference>
<protein>
    <submittedName>
        <fullName evidence="7">MAM and LDL-receptor class A domain-containing protein 2</fullName>
    </submittedName>
</protein>
<evidence type="ECO:0000256" key="4">
    <source>
        <dbReference type="SAM" id="Phobius"/>
    </source>
</evidence>
<dbReference type="PANTHER" id="PTHR23282">
    <property type="entry name" value="APICAL ENDOSOMAL GLYCOPROTEIN PRECURSOR"/>
    <property type="match status" value="1"/>
</dbReference>
<dbReference type="SMART" id="SM00137">
    <property type="entry name" value="MAM"/>
    <property type="match status" value="13"/>
</dbReference>
<dbReference type="PANTHER" id="PTHR23282:SF101">
    <property type="entry name" value="MAM DOMAIN-CONTAINING PROTEIN"/>
    <property type="match status" value="1"/>
</dbReference>
<organism evidence="6 7">
    <name type="scientific">Clupea harengus</name>
    <name type="common">Atlantic herring</name>
    <dbReference type="NCBI Taxonomy" id="7950"/>
    <lineage>
        <taxon>Eukaryota</taxon>
        <taxon>Metazoa</taxon>
        <taxon>Chordata</taxon>
        <taxon>Craniata</taxon>
        <taxon>Vertebrata</taxon>
        <taxon>Euteleostomi</taxon>
        <taxon>Actinopterygii</taxon>
        <taxon>Neopterygii</taxon>
        <taxon>Teleostei</taxon>
        <taxon>Clupei</taxon>
        <taxon>Clupeiformes</taxon>
        <taxon>Clupeoidei</taxon>
        <taxon>Clupeidae</taxon>
        <taxon>Clupea</taxon>
    </lineage>
</organism>